<dbReference type="Proteomes" id="UP000663828">
    <property type="component" value="Unassembled WGS sequence"/>
</dbReference>
<evidence type="ECO:0000313" key="1">
    <source>
        <dbReference type="EMBL" id="CAF0832232.1"/>
    </source>
</evidence>
<proteinExistence type="predicted"/>
<protein>
    <submittedName>
        <fullName evidence="1">Uncharacterized protein</fullName>
    </submittedName>
</protein>
<accession>A0A813V4F8</accession>
<sequence>MYHNISASRAVAPAVQWKQHMEFSDTGIFIITLGFCRCILLVADSLDDVFMHLNSTLGIVHYHHSIEDCHQHMHHHENDPLFVVMYNPTDIETIYPLIHPRA</sequence>
<organism evidence="1 2">
    <name type="scientific">Adineta ricciae</name>
    <name type="common">Rotifer</name>
    <dbReference type="NCBI Taxonomy" id="249248"/>
    <lineage>
        <taxon>Eukaryota</taxon>
        <taxon>Metazoa</taxon>
        <taxon>Spiralia</taxon>
        <taxon>Gnathifera</taxon>
        <taxon>Rotifera</taxon>
        <taxon>Eurotatoria</taxon>
        <taxon>Bdelloidea</taxon>
        <taxon>Adinetida</taxon>
        <taxon>Adinetidae</taxon>
        <taxon>Adineta</taxon>
    </lineage>
</organism>
<dbReference type="AlphaFoldDB" id="A0A813V4F8"/>
<gene>
    <name evidence="1" type="ORF">XAT740_LOCUS4522</name>
</gene>
<evidence type="ECO:0000313" key="2">
    <source>
        <dbReference type="Proteomes" id="UP000663828"/>
    </source>
</evidence>
<reference evidence="1" key="1">
    <citation type="submission" date="2021-02" db="EMBL/GenBank/DDBJ databases">
        <authorList>
            <person name="Nowell W R."/>
        </authorList>
    </citation>
    <scope>NUCLEOTIDE SEQUENCE</scope>
</reference>
<comment type="caution">
    <text evidence="1">The sequence shown here is derived from an EMBL/GenBank/DDBJ whole genome shotgun (WGS) entry which is preliminary data.</text>
</comment>
<dbReference type="EMBL" id="CAJNOR010000186">
    <property type="protein sequence ID" value="CAF0832232.1"/>
    <property type="molecule type" value="Genomic_DNA"/>
</dbReference>
<name>A0A813V4F8_ADIRI</name>
<keyword evidence="2" id="KW-1185">Reference proteome</keyword>